<accession>A0A6L5X3V3</accession>
<gene>
    <name evidence="2" type="ORF">FYJ35_08530</name>
</gene>
<organism evidence="2 3">
    <name type="scientific">Porcincola intestinalis</name>
    <dbReference type="NCBI Taxonomy" id="2606632"/>
    <lineage>
        <taxon>Bacteria</taxon>
        <taxon>Bacillati</taxon>
        <taxon>Bacillota</taxon>
        <taxon>Clostridia</taxon>
        <taxon>Lachnospirales</taxon>
        <taxon>Lachnospiraceae</taxon>
        <taxon>Porcincola</taxon>
    </lineage>
</organism>
<protein>
    <submittedName>
        <fullName evidence="2">Uncharacterized protein</fullName>
    </submittedName>
</protein>
<evidence type="ECO:0000313" key="3">
    <source>
        <dbReference type="Proteomes" id="UP000481852"/>
    </source>
</evidence>
<dbReference type="RefSeq" id="WP_154525560.1">
    <property type="nucleotide sequence ID" value="NZ_VULZ01000008.1"/>
</dbReference>
<keyword evidence="3" id="KW-1185">Reference proteome</keyword>
<name>A0A6L5X3V3_9FIRM</name>
<comment type="caution">
    <text evidence="2">The sequence shown here is derived from an EMBL/GenBank/DDBJ whole genome shotgun (WGS) entry which is preliminary data.</text>
</comment>
<keyword evidence="1" id="KW-0732">Signal</keyword>
<feature type="signal peptide" evidence="1">
    <location>
        <begin position="1"/>
        <end position="24"/>
    </location>
</feature>
<feature type="chain" id="PRO_5026834686" evidence="1">
    <location>
        <begin position="25"/>
        <end position="282"/>
    </location>
</feature>
<dbReference type="EMBL" id="VULZ01000008">
    <property type="protein sequence ID" value="MSS15079.1"/>
    <property type="molecule type" value="Genomic_DNA"/>
</dbReference>
<reference evidence="2 3" key="1">
    <citation type="submission" date="2019-08" db="EMBL/GenBank/DDBJ databases">
        <title>In-depth cultivation of the pig gut microbiome towards novel bacterial diversity and tailored functional studies.</title>
        <authorList>
            <person name="Wylensek D."/>
            <person name="Hitch T.C.A."/>
            <person name="Clavel T."/>
        </authorList>
    </citation>
    <scope>NUCLEOTIDE SEQUENCE [LARGE SCALE GENOMIC DNA]</scope>
    <source>
        <strain evidence="2 3">Oil+RF-744-WCA-WT-11</strain>
    </source>
</reference>
<dbReference type="Proteomes" id="UP000481852">
    <property type="component" value="Unassembled WGS sequence"/>
</dbReference>
<proteinExistence type="predicted"/>
<sequence length="282" mass="32728">MKKLRLSILWFVLILCMLAFPANASNGAEHGSVLQRVLFHSNMVSNNKEVFYAISDASQLAIDEHGRDGKQLLNKLRTKYKIKNIPKSVDKFDVGHGNQHRNYTHKGWTYTYTEYGDEAKWVSVRKNILLQTINQKFDFDGIDLAQWVGGKFNKYCDQCDAFGAMIYYVHMIQDHISNESPKQDEVIPLVKGSGQYGIIDELIQYSPILFKHEEDNSTYHSYMIKLDEIQSEVDEIYDNSDDLGKPGVYQEYHEYASELMDCLQDYVPLLIKNEPFFKKAFY</sequence>
<dbReference type="AlphaFoldDB" id="A0A6L5X3V3"/>
<evidence type="ECO:0000256" key="1">
    <source>
        <dbReference type="SAM" id="SignalP"/>
    </source>
</evidence>
<evidence type="ECO:0000313" key="2">
    <source>
        <dbReference type="EMBL" id="MSS15079.1"/>
    </source>
</evidence>